<keyword evidence="10" id="KW-1185">Reference proteome</keyword>
<organism evidence="9 10">
    <name type="scientific">Microvirga aerophila</name>
    <dbReference type="NCBI Taxonomy" id="670291"/>
    <lineage>
        <taxon>Bacteria</taxon>
        <taxon>Pseudomonadati</taxon>
        <taxon>Pseudomonadota</taxon>
        <taxon>Alphaproteobacteria</taxon>
        <taxon>Hyphomicrobiales</taxon>
        <taxon>Methylobacteriaceae</taxon>
        <taxon>Microvirga</taxon>
    </lineage>
</organism>
<dbReference type="PIRSF" id="PIRSF036492">
    <property type="entry name" value="ALDH"/>
    <property type="match status" value="1"/>
</dbReference>
<feature type="domain" description="Aldehyde dehydrogenase" evidence="8">
    <location>
        <begin position="30"/>
        <end position="446"/>
    </location>
</feature>
<dbReference type="GO" id="GO:0006081">
    <property type="term" value="P:aldehyde metabolic process"/>
    <property type="evidence" value="ECO:0007669"/>
    <property type="project" value="InterPro"/>
</dbReference>
<evidence type="ECO:0000256" key="6">
    <source>
        <dbReference type="PROSITE-ProRule" id="PRU10007"/>
    </source>
</evidence>
<dbReference type="Proteomes" id="UP000321085">
    <property type="component" value="Unassembled WGS sequence"/>
</dbReference>
<evidence type="ECO:0000256" key="1">
    <source>
        <dbReference type="ARBA" id="ARBA00009986"/>
    </source>
</evidence>
<evidence type="ECO:0000256" key="5">
    <source>
        <dbReference type="PIRSR" id="PIRSR036492-1"/>
    </source>
</evidence>
<name>A0A512BSM2_9HYPH</name>
<dbReference type="InterPro" id="IPR016160">
    <property type="entry name" value="Ald_DH_CS_CYS"/>
</dbReference>
<dbReference type="PANTHER" id="PTHR43570">
    <property type="entry name" value="ALDEHYDE DEHYDROGENASE"/>
    <property type="match status" value="1"/>
</dbReference>
<gene>
    <name evidence="9" type="ORF">MAE02_26920</name>
</gene>
<dbReference type="PROSITE" id="PS00687">
    <property type="entry name" value="ALDEHYDE_DEHYDR_GLU"/>
    <property type="match status" value="1"/>
</dbReference>
<dbReference type="RefSeq" id="WP_114185079.1">
    <property type="nucleotide sequence ID" value="NZ_BJYU01000034.1"/>
</dbReference>
<dbReference type="InterPro" id="IPR016161">
    <property type="entry name" value="Ald_DH/histidinol_DH"/>
</dbReference>
<dbReference type="SUPFAM" id="SSF53720">
    <property type="entry name" value="ALDH-like"/>
    <property type="match status" value="1"/>
</dbReference>
<dbReference type="CDD" id="cd07133">
    <property type="entry name" value="ALDH_CALDH_CalB"/>
    <property type="match status" value="1"/>
</dbReference>
<dbReference type="Pfam" id="PF00171">
    <property type="entry name" value="Aldedh"/>
    <property type="match status" value="1"/>
</dbReference>
<dbReference type="GO" id="GO:0005737">
    <property type="term" value="C:cytoplasm"/>
    <property type="evidence" value="ECO:0007669"/>
    <property type="project" value="TreeGrafter"/>
</dbReference>
<dbReference type="InterPro" id="IPR029510">
    <property type="entry name" value="Ald_DH_CS_GLU"/>
</dbReference>
<reference evidence="9 10" key="1">
    <citation type="submission" date="2019-07" db="EMBL/GenBank/DDBJ databases">
        <title>Whole genome shotgun sequence of Microvirga aerophila NBRC 106136.</title>
        <authorList>
            <person name="Hosoyama A."/>
            <person name="Uohara A."/>
            <person name="Ohji S."/>
            <person name="Ichikawa N."/>
        </authorList>
    </citation>
    <scope>NUCLEOTIDE SEQUENCE [LARGE SCALE GENOMIC DNA]</scope>
    <source>
        <strain evidence="9 10">NBRC 106136</strain>
    </source>
</reference>
<comment type="similarity">
    <text evidence="1 4 7">Belongs to the aldehyde dehydrogenase family.</text>
</comment>
<protein>
    <recommendedName>
        <fullName evidence="4">Aldehyde dehydrogenase</fullName>
    </recommendedName>
</protein>
<feature type="active site" evidence="5 6">
    <location>
        <position position="220"/>
    </location>
</feature>
<evidence type="ECO:0000256" key="2">
    <source>
        <dbReference type="ARBA" id="ARBA00023002"/>
    </source>
</evidence>
<dbReference type="OrthoDB" id="9812625at2"/>
<dbReference type="PANTHER" id="PTHR43570:SF20">
    <property type="entry name" value="ALDEHYDE DEHYDROGENASE ALDX-RELATED"/>
    <property type="match status" value="1"/>
</dbReference>
<comment type="caution">
    <text evidence="9">The sequence shown here is derived from an EMBL/GenBank/DDBJ whole genome shotgun (WGS) entry which is preliminary data.</text>
</comment>
<evidence type="ECO:0000313" key="10">
    <source>
        <dbReference type="Proteomes" id="UP000321085"/>
    </source>
</evidence>
<dbReference type="InterPro" id="IPR012394">
    <property type="entry name" value="Aldehyde_DH_NAD(P)"/>
</dbReference>
<evidence type="ECO:0000259" key="8">
    <source>
        <dbReference type="Pfam" id="PF00171"/>
    </source>
</evidence>
<dbReference type="InterPro" id="IPR016163">
    <property type="entry name" value="Ald_DH_C"/>
</dbReference>
<sequence length="475" mass="51865">MHDSRPSPTGERLSAWLDLQRRAWLDHGPLSVERRADALDALAAALLRHADAFADAVKSDFGHRSVHETKLADIYPVIAGLRHARRHFRRWMKPRRRPIPWMFRPASGRVVYQPLGVVGIVSPWNYPVQLALAPLTGAIAAGNRVMIKPSETTPATSALLEKVVAEVFEPDEVVVVQGGPDVGQAFAGLKFDHLLFTGSTSIGRQVMRAAADNLVPVTLELGGKSPAVVAPDYSLEDAAQRIAAGKLFNAGQTCIAPDYALVPQGREAAFVDAFRAATARLYPTLAENPDYSAIINDRHYKRVRHLVVDARERGAVVHEINPAQEQLEPESRKIAPVALTDVPDDALVAKEEIFGPVLPVMAYSDLDAAYRQINTRPKPLAFYLFSHDRGTVDRAIDRVVAGGVAINDTMLHAVPDELPLGGVGESGMGAYHGEAGFRTFSHAKSVFHQARFNAAGITKPPYGSRMDRLLSFMLR</sequence>
<dbReference type="InterPro" id="IPR016162">
    <property type="entry name" value="Ald_DH_N"/>
</dbReference>
<keyword evidence="3" id="KW-0520">NAD</keyword>
<evidence type="ECO:0000256" key="3">
    <source>
        <dbReference type="ARBA" id="ARBA00023027"/>
    </source>
</evidence>
<evidence type="ECO:0000256" key="4">
    <source>
        <dbReference type="PIRNR" id="PIRNR036492"/>
    </source>
</evidence>
<accession>A0A512BSM2</accession>
<proteinExistence type="inferred from homology"/>
<evidence type="ECO:0000313" key="9">
    <source>
        <dbReference type="EMBL" id="GEO14996.1"/>
    </source>
</evidence>
<feature type="active site" evidence="5">
    <location>
        <position position="254"/>
    </location>
</feature>
<dbReference type="Gene3D" id="3.40.605.10">
    <property type="entry name" value="Aldehyde Dehydrogenase, Chain A, domain 1"/>
    <property type="match status" value="1"/>
</dbReference>
<dbReference type="PROSITE" id="PS00070">
    <property type="entry name" value="ALDEHYDE_DEHYDR_CYS"/>
    <property type="match status" value="1"/>
</dbReference>
<keyword evidence="2 4" id="KW-0560">Oxidoreductase</keyword>
<dbReference type="GO" id="GO:0004029">
    <property type="term" value="F:aldehyde dehydrogenase (NAD+) activity"/>
    <property type="evidence" value="ECO:0007669"/>
    <property type="project" value="TreeGrafter"/>
</dbReference>
<dbReference type="EMBL" id="BJYU01000034">
    <property type="protein sequence ID" value="GEO14996.1"/>
    <property type="molecule type" value="Genomic_DNA"/>
</dbReference>
<dbReference type="AlphaFoldDB" id="A0A512BSM2"/>
<dbReference type="Gene3D" id="3.40.309.10">
    <property type="entry name" value="Aldehyde Dehydrogenase, Chain A, domain 2"/>
    <property type="match status" value="1"/>
</dbReference>
<dbReference type="InterPro" id="IPR015590">
    <property type="entry name" value="Aldehyde_DH_dom"/>
</dbReference>
<dbReference type="FunFam" id="3.40.605.10:FF:000004">
    <property type="entry name" value="Aldehyde dehydrogenase"/>
    <property type="match status" value="1"/>
</dbReference>
<evidence type="ECO:0000256" key="7">
    <source>
        <dbReference type="RuleBase" id="RU003345"/>
    </source>
</evidence>